<gene>
    <name evidence="2" type="ORF">DFH01_20805</name>
</gene>
<proteinExistence type="predicted"/>
<dbReference type="CDD" id="cd03449">
    <property type="entry name" value="R_hydratase"/>
    <property type="match status" value="1"/>
</dbReference>
<dbReference type="Pfam" id="PF01575">
    <property type="entry name" value="MaoC_dehydratas"/>
    <property type="match status" value="1"/>
</dbReference>
<evidence type="ECO:0000313" key="2">
    <source>
        <dbReference type="EMBL" id="PWS34803.1"/>
    </source>
</evidence>
<dbReference type="RefSeq" id="WP_109872444.1">
    <property type="nucleotide sequence ID" value="NZ_QGNA01000005.1"/>
</dbReference>
<keyword evidence="3" id="KW-1185">Reference proteome</keyword>
<evidence type="ECO:0000259" key="1">
    <source>
        <dbReference type="Pfam" id="PF01575"/>
    </source>
</evidence>
<dbReference type="GO" id="GO:0019171">
    <property type="term" value="F:(3R)-hydroxyacyl-[acyl-carrier-protein] dehydratase activity"/>
    <property type="evidence" value="ECO:0007669"/>
    <property type="project" value="TreeGrafter"/>
</dbReference>
<evidence type="ECO:0000313" key="3">
    <source>
        <dbReference type="Proteomes" id="UP000245765"/>
    </source>
</evidence>
<dbReference type="EMBL" id="QGNA01000005">
    <property type="protein sequence ID" value="PWS34803.1"/>
    <property type="molecule type" value="Genomic_DNA"/>
</dbReference>
<dbReference type="SUPFAM" id="SSF54637">
    <property type="entry name" value="Thioesterase/thiol ester dehydrase-isomerase"/>
    <property type="match status" value="1"/>
</dbReference>
<sequence length="145" mass="15651">MKLGIAPGEVATFEKTITERDLLLTAEITGDHDPLHVDEAYAARTAYGRRIAHGALVLGLLSSTASTIAHRAIANGAEGVPVSLGYDRVRFLQPVFIGDRLTATYRVERTDETAGRAESACTVTNQHDETCLVARHILRWVAAPA</sequence>
<name>A0A317F8P9_9PROT</name>
<comment type="caution">
    <text evidence="2">The sequence shown here is derived from an EMBL/GenBank/DDBJ whole genome shotgun (WGS) entry which is preliminary data.</text>
</comment>
<accession>A0A317F8P9</accession>
<dbReference type="Gene3D" id="3.10.129.10">
    <property type="entry name" value="Hotdog Thioesterase"/>
    <property type="match status" value="1"/>
</dbReference>
<protein>
    <submittedName>
        <fullName evidence="2">Dehydratase</fullName>
    </submittedName>
</protein>
<organism evidence="2 3">
    <name type="scientific">Falsiroseomonas bella</name>
    <dbReference type="NCBI Taxonomy" id="2184016"/>
    <lineage>
        <taxon>Bacteria</taxon>
        <taxon>Pseudomonadati</taxon>
        <taxon>Pseudomonadota</taxon>
        <taxon>Alphaproteobacteria</taxon>
        <taxon>Acetobacterales</taxon>
        <taxon>Roseomonadaceae</taxon>
        <taxon>Falsiroseomonas</taxon>
    </lineage>
</organism>
<dbReference type="GO" id="GO:0006633">
    <property type="term" value="P:fatty acid biosynthetic process"/>
    <property type="evidence" value="ECO:0007669"/>
    <property type="project" value="TreeGrafter"/>
</dbReference>
<dbReference type="OrthoDB" id="9796589at2"/>
<feature type="domain" description="MaoC-like" evidence="1">
    <location>
        <begin position="12"/>
        <end position="129"/>
    </location>
</feature>
<dbReference type="InterPro" id="IPR029069">
    <property type="entry name" value="HotDog_dom_sf"/>
</dbReference>
<dbReference type="PANTHER" id="PTHR43437">
    <property type="entry name" value="HYDROXYACYL-THIOESTER DEHYDRATASE TYPE 2, MITOCHONDRIAL-RELATED"/>
    <property type="match status" value="1"/>
</dbReference>
<dbReference type="Proteomes" id="UP000245765">
    <property type="component" value="Unassembled WGS sequence"/>
</dbReference>
<dbReference type="InterPro" id="IPR002539">
    <property type="entry name" value="MaoC-like_dom"/>
</dbReference>
<reference evidence="3" key="1">
    <citation type="submission" date="2018-05" db="EMBL/GenBank/DDBJ databases">
        <authorList>
            <person name="Du Z."/>
            <person name="Wang X."/>
        </authorList>
    </citation>
    <scope>NUCLEOTIDE SEQUENCE [LARGE SCALE GENOMIC DNA]</scope>
    <source>
        <strain evidence="3">CQN31</strain>
    </source>
</reference>
<dbReference type="PANTHER" id="PTHR43437:SF3">
    <property type="entry name" value="HYDROXYACYL-THIOESTER DEHYDRATASE TYPE 2, MITOCHONDRIAL"/>
    <property type="match status" value="1"/>
</dbReference>
<dbReference type="AlphaFoldDB" id="A0A317F8P9"/>
<dbReference type="InterPro" id="IPR050965">
    <property type="entry name" value="UPF0336/Enoyl-CoA_hydratase"/>
</dbReference>